<keyword evidence="2" id="KW-0472">Membrane</keyword>
<feature type="compositionally biased region" description="Basic and acidic residues" evidence="1">
    <location>
        <begin position="74"/>
        <end position="84"/>
    </location>
</feature>
<organism evidence="3 4">
    <name type="scientific">Acinetobacter soli</name>
    <dbReference type="NCBI Taxonomy" id="487316"/>
    <lineage>
        <taxon>Bacteria</taxon>
        <taxon>Pseudomonadati</taxon>
        <taxon>Pseudomonadota</taxon>
        <taxon>Gammaproteobacteria</taxon>
        <taxon>Moraxellales</taxon>
        <taxon>Moraxellaceae</taxon>
        <taxon>Acinetobacter</taxon>
    </lineage>
</organism>
<dbReference type="AlphaFoldDB" id="A0A1P8EEP6"/>
<keyword evidence="2" id="KW-1133">Transmembrane helix</keyword>
<dbReference type="Proteomes" id="UP000185674">
    <property type="component" value="Chromosome"/>
</dbReference>
<protein>
    <submittedName>
        <fullName evidence="3">Uncharacterized protein</fullName>
    </submittedName>
</protein>
<dbReference type="STRING" id="487316.BEN76_01080"/>
<proteinExistence type="predicted"/>
<name>A0A1P8EEP6_9GAMM</name>
<evidence type="ECO:0000313" key="3">
    <source>
        <dbReference type="EMBL" id="APV34679.1"/>
    </source>
</evidence>
<evidence type="ECO:0000256" key="1">
    <source>
        <dbReference type="SAM" id="MobiDB-lite"/>
    </source>
</evidence>
<accession>A0A1P8EEP6</accession>
<reference evidence="3 4" key="1">
    <citation type="submission" date="2016-08" db="EMBL/GenBank/DDBJ databases">
        <title>Complete genome sequence of Acinetobacter baylyi strain GFJ2.</title>
        <authorList>
            <person name="Tabata M."/>
            <person name="Kuboki S."/>
            <person name="Gibu N."/>
            <person name="Kinouchi Y."/>
            <person name="Vangnai A."/>
            <person name="Kasai D."/>
            <person name="Fukuda M."/>
        </authorList>
    </citation>
    <scope>NUCLEOTIDE SEQUENCE [LARGE SCALE GENOMIC DNA]</scope>
    <source>
        <strain evidence="3 4">GFJ2</strain>
    </source>
</reference>
<keyword evidence="2" id="KW-0812">Transmembrane</keyword>
<evidence type="ECO:0000256" key="2">
    <source>
        <dbReference type="SAM" id="Phobius"/>
    </source>
</evidence>
<feature type="region of interest" description="Disordered" evidence="1">
    <location>
        <begin position="63"/>
        <end position="189"/>
    </location>
</feature>
<feature type="compositionally biased region" description="Low complexity" evidence="1">
    <location>
        <begin position="132"/>
        <end position="154"/>
    </location>
</feature>
<feature type="compositionally biased region" description="Polar residues" evidence="1">
    <location>
        <begin position="168"/>
        <end position="177"/>
    </location>
</feature>
<dbReference type="RefSeq" id="WP_076031986.1">
    <property type="nucleotide sequence ID" value="NZ_BKJL01000011.1"/>
</dbReference>
<evidence type="ECO:0000313" key="4">
    <source>
        <dbReference type="Proteomes" id="UP000185674"/>
    </source>
</evidence>
<gene>
    <name evidence="3" type="ORF">BEN76_01080</name>
</gene>
<dbReference type="KEGG" id="asol:BEN76_01080"/>
<feature type="transmembrane region" description="Helical" evidence="2">
    <location>
        <begin position="21"/>
        <end position="45"/>
    </location>
</feature>
<dbReference type="EMBL" id="CP016896">
    <property type="protein sequence ID" value="APV34679.1"/>
    <property type="molecule type" value="Genomic_DNA"/>
</dbReference>
<sequence length="189" mass="19661">MAQEKPTSLRILQTSKKKSASPFMFGLVGFMTGVGVTLMGFFLVLQPSMGSSSAHSQADEVVVPITPNPPSLRQDVETPARSETAHVTATTGDEADTEIAQPKDSELSKLFSHTPAAAPVQRVSPFDQSLHATPKTATSPKPAAQATPKKANTAEPKTNQDVAAPVTKPTTDSTAEPSTAAPAKPAEAS</sequence>